<sequence length="137" mass="15419">METRGNRQNYLALNDGYDSEGLPEDQLSNPTPGPSSNPIFSQGELDSFIEISDVEVLPSDSVSESIPQPGADSSIVSRSSQDIALPSVLSNTGKKKAWFWAYFTQKEIPHEWYEKKYKKRRPQTRKSNAPLWMLVLA</sequence>
<proteinExistence type="predicted"/>
<comment type="caution">
    <text evidence="2">The sequence shown here is derived from an EMBL/GenBank/DDBJ whole genome shotgun (WGS) entry which is preliminary data.</text>
</comment>
<dbReference type="EMBL" id="JARPMG010000006">
    <property type="protein sequence ID" value="KAJ8100121.1"/>
    <property type="molecule type" value="Genomic_DNA"/>
</dbReference>
<organism evidence="2 3">
    <name type="scientific">Lipomyces tetrasporus</name>
    <dbReference type="NCBI Taxonomy" id="54092"/>
    <lineage>
        <taxon>Eukaryota</taxon>
        <taxon>Fungi</taxon>
        <taxon>Dikarya</taxon>
        <taxon>Ascomycota</taxon>
        <taxon>Saccharomycotina</taxon>
        <taxon>Lipomycetes</taxon>
        <taxon>Lipomycetales</taxon>
        <taxon>Lipomycetaceae</taxon>
        <taxon>Lipomyces</taxon>
    </lineage>
</organism>
<reference evidence="2" key="1">
    <citation type="submission" date="2023-03" db="EMBL/GenBank/DDBJ databases">
        <title>Near-Complete genome sequence of Lipomyces tetrasporous NRRL Y-64009, an oleaginous yeast capable of growing on lignocellulosic hydrolysates.</title>
        <authorList>
            <consortium name="Lawrence Berkeley National Laboratory"/>
            <person name="Jagtap S.S."/>
            <person name="Liu J.-J."/>
            <person name="Walukiewicz H.E."/>
            <person name="Pangilinan J."/>
            <person name="Lipzen A."/>
            <person name="Ahrendt S."/>
            <person name="Koriabine M."/>
            <person name="Cobaugh K."/>
            <person name="Salamov A."/>
            <person name="Yoshinaga Y."/>
            <person name="Ng V."/>
            <person name="Daum C."/>
            <person name="Grigoriev I.V."/>
            <person name="Slininger P.J."/>
            <person name="Dien B.S."/>
            <person name="Jin Y.-S."/>
            <person name="Rao C.V."/>
        </authorList>
    </citation>
    <scope>NUCLEOTIDE SEQUENCE</scope>
    <source>
        <strain evidence="2">NRRL Y-64009</strain>
    </source>
</reference>
<gene>
    <name evidence="2" type="ORF">POJ06DRAFT_124813</name>
</gene>
<dbReference type="GeneID" id="80879452"/>
<dbReference type="RefSeq" id="XP_056043571.1">
    <property type="nucleotide sequence ID" value="XM_056184286.1"/>
</dbReference>
<dbReference type="Proteomes" id="UP001217417">
    <property type="component" value="Unassembled WGS sequence"/>
</dbReference>
<evidence type="ECO:0000256" key="1">
    <source>
        <dbReference type="SAM" id="MobiDB-lite"/>
    </source>
</evidence>
<name>A0AAD7VSI2_9ASCO</name>
<accession>A0AAD7VSI2</accession>
<evidence type="ECO:0000313" key="3">
    <source>
        <dbReference type="Proteomes" id="UP001217417"/>
    </source>
</evidence>
<feature type="region of interest" description="Disordered" evidence="1">
    <location>
        <begin position="1"/>
        <end position="41"/>
    </location>
</feature>
<protein>
    <submittedName>
        <fullName evidence="2">Uncharacterized protein</fullName>
    </submittedName>
</protein>
<feature type="compositionally biased region" description="Polar residues" evidence="1">
    <location>
        <begin position="26"/>
        <end position="40"/>
    </location>
</feature>
<evidence type="ECO:0000313" key="2">
    <source>
        <dbReference type="EMBL" id="KAJ8100121.1"/>
    </source>
</evidence>
<feature type="compositionally biased region" description="Polar residues" evidence="1">
    <location>
        <begin position="1"/>
        <end position="11"/>
    </location>
</feature>
<dbReference type="AlphaFoldDB" id="A0AAD7VSI2"/>
<keyword evidence="3" id="KW-1185">Reference proteome</keyword>